<evidence type="ECO:0000256" key="4">
    <source>
        <dbReference type="SAM" id="Coils"/>
    </source>
</evidence>
<protein>
    <submittedName>
        <fullName evidence="6">ABC transporter ATP-binding protein</fullName>
    </submittedName>
</protein>
<dbReference type="InterPro" id="IPR017871">
    <property type="entry name" value="ABC_transporter-like_CS"/>
</dbReference>
<keyword evidence="1" id="KW-0677">Repeat</keyword>
<dbReference type="Proteomes" id="UP000284178">
    <property type="component" value="Unassembled WGS sequence"/>
</dbReference>
<dbReference type="SUPFAM" id="SSF52540">
    <property type="entry name" value="P-loop containing nucleoside triphosphate hydrolases"/>
    <property type="match status" value="2"/>
</dbReference>
<dbReference type="CDD" id="cd03221">
    <property type="entry name" value="ABCF_EF-3"/>
    <property type="match status" value="2"/>
</dbReference>
<dbReference type="EMBL" id="QRUP01000008">
    <property type="protein sequence ID" value="RGR74731.1"/>
    <property type="molecule type" value="Genomic_DNA"/>
</dbReference>
<dbReference type="InterPro" id="IPR027417">
    <property type="entry name" value="P-loop_NTPase"/>
</dbReference>
<keyword evidence="4" id="KW-0175">Coiled coil</keyword>
<dbReference type="GO" id="GO:0005524">
    <property type="term" value="F:ATP binding"/>
    <property type="evidence" value="ECO:0007669"/>
    <property type="project" value="UniProtKB-KW"/>
</dbReference>
<evidence type="ECO:0000256" key="1">
    <source>
        <dbReference type="ARBA" id="ARBA00022737"/>
    </source>
</evidence>
<dbReference type="PANTHER" id="PTHR19211">
    <property type="entry name" value="ATP-BINDING TRANSPORT PROTEIN-RELATED"/>
    <property type="match status" value="1"/>
</dbReference>
<evidence type="ECO:0000259" key="5">
    <source>
        <dbReference type="PROSITE" id="PS50893"/>
    </source>
</evidence>
<evidence type="ECO:0000313" key="7">
    <source>
        <dbReference type="Proteomes" id="UP000284178"/>
    </source>
</evidence>
<dbReference type="AlphaFoldDB" id="A0A412G2P2"/>
<dbReference type="Gene3D" id="3.40.50.300">
    <property type="entry name" value="P-loop containing nucleotide triphosphate hydrolases"/>
    <property type="match status" value="3"/>
</dbReference>
<dbReference type="GeneID" id="83015365"/>
<dbReference type="InterPro" id="IPR003593">
    <property type="entry name" value="AAA+_ATPase"/>
</dbReference>
<keyword evidence="3 6" id="KW-0067">ATP-binding</keyword>
<name>A0A412G2P2_9FIRM</name>
<comment type="caution">
    <text evidence="6">The sequence shown here is derived from an EMBL/GenBank/DDBJ whole genome shotgun (WGS) entry which is preliminary data.</text>
</comment>
<gene>
    <name evidence="6" type="ORF">DWY25_08095</name>
</gene>
<dbReference type="PANTHER" id="PTHR19211:SF100">
    <property type="entry name" value="RIBOSOME PROTECTION PROTEIN VMLR"/>
    <property type="match status" value="1"/>
</dbReference>
<dbReference type="PROSITE" id="PS50893">
    <property type="entry name" value="ABC_TRANSPORTER_2"/>
    <property type="match status" value="1"/>
</dbReference>
<reference evidence="6 7" key="1">
    <citation type="submission" date="2018-08" db="EMBL/GenBank/DDBJ databases">
        <title>A genome reference for cultivated species of the human gut microbiota.</title>
        <authorList>
            <person name="Zou Y."/>
            <person name="Xue W."/>
            <person name="Luo G."/>
        </authorList>
    </citation>
    <scope>NUCLEOTIDE SEQUENCE [LARGE SCALE GENOMIC DNA]</scope>
    <source>
        <strain evidence="6 7">AF24-29</strain>
    </source>
</reference>
<accession>A0A412G2P2</accession>
<dbReference type="Pfam" id="PF00005">
    <property type="entry name" value="ABC_tran"/>
    <property type="match status" value="2"/>
</dbReference>
<dbReference type="InterPro" id="IPR050611">
    <property type="entry name" value="ABCF"/>
</dbReference>
<evidence type="ECO:0000256" key="3">
    <source>
        <dbReference type="ARBA" id="ARBA00022840"/>
    </source>
</evidence>
<dbReference type="SMART" id="SM00382">
    <property type="entry name" value="AAA"/>
    <property type="match status" value="2"/>
</dbReference>
<feature type="domain" description="ABC transporter" evidence="5">
    <location>
        <begin position="279"/>
        <end position="488"/>
    </location>
</feature>
<sequence>MLLCSVAHLVQRFRGEILFQLDQFEIHTGDKIGLIGANGCGKTTLLKLLARECEPDQGVIINPVPIRFFHQQPLPEEITPSLSRMSQGQQTAARLQAFFTQPAALAFLDEPTTHLDLPSRQTFEAQLATLDSFILVSHDQQLLRQFCTRIVEIRDHQILVWEMTFDHWLLEKENQRRRQQREYEKRTKKKAQLLRAAEQKERQAAKLNRKPKRMNSREFRLRRFIATRKSFDGKQKAMRKTVAHLQARIDSLPPAEKPKVLPVMKLDLLINPPPQAKVLVEAEMFSYGYPGRPLLHQASFRILNFTRTAIIGPNGCGKSTLARLIADRAEGLRFAPGVRPGLLDQQLDLLNPDETILQNALRLSVQKEEVIRTVLSRMLFPQDTLNKKAAILSSGERVRLALVCLFCSACNMLILDEPTHYLDLPSVQALTQLLQTAGQCVILISHDPALIRQTCTQLLRFENQKLISLAVEDWSTTRTSKPPLEKTILQMRLISLEEALRQQPENPALQDQRDALIVQLRQFI</sequence>
<proteinExistence type="predicted"/>
<feature type="coiled-coil region" evidence="4">
    <location>
        <begin position="169"/>
        <end position="210"/>
    </location>
</feature>
<dbReference type="InterPro" id="IPR003439">
    <property type="entry name" value="ABC_transporter-like_ATP-bd"/>
</dbReference>
<evidence type="ECO:0000256" key="2">
    <source>
        <dbReference type="ARBA" id="ARBA00022741"/>
    </source>
</evidence>
<keyword evidence="7" id="KW-1185">Reference proteome</keyword>
<evidence type="ECO:0000313" key="6">
    <source>
        <dbReference type="EMBL" id="RGR74731.1"/>
    </source>
</evidence>
<dbReference type="GO" id="GO:0016887">
    <property type="term" value="F:ATP hydrolysis activity"/>
    <property type="evidence" value="ECO:0007669"/>
    <property type="project" value="InterPro"/>
</dbReference>
<organism evidence="6 7">
    <name type="scientific">Holdemania filiformis</name>
    <dbReference type="NCBI Taxonomy" id="61171"/>
    <lineage>
        <taxon>Bacteria</taxon>
        <taxon>Bacillati</taxon>
        <taxon>Bacillota</taxon>
        <taxon>Erysipelotrichia</taxon>
        <taxon>Erysipelotrichales</taxon>
        <taxon>Erysipelotrichaceae</taxon>
        <taxon>Holdemania</taxon>
    </lineage>
</organism>
<dbReference type="PROSITE" id="PS00211">
    <property type="entry name" value="ABC_TRANSPORTER_1"/>
    <property type="match status" value="1"/>
</dbReference>
<keyword evidence="2" id="KW-0547">Nucleotide-binding</keyword>
<dbReference type="RefSeq" id="WP_117894812.1">
    <property type="nucleotide sequence ID" value="NZ_CABJCV010000008.1"/>
</dbReference>